<evidence type="ECO:0000256" key="5">
    <source>
        <dbReference type="ARBA" id="ARBA00022519"/>
    </source>
</evidence>
<keyword evidence="4" id="KW-1003">Cell membrane</keyword>
<feature type="domain" description="TonB C-terminal" evidence="10">
    <location>
        <begin position="200"/>
        <end position="291"/>
    </location>
</feature>
<reference evidence="11 12" key="1">
    <citation type="submission" date="2020-02" db="EMBL/GenBank/DDBJ databases">
        <authorList>
            <person name="Babadi Z.K."/>
            <person name="Risdian C."/>
            <person name="Ebrahimipour G.H."/>
            <person name="Wink J."/>
        </authorList>
    </citation>
    <scope>NUCLEOTIDE SEQUENCE [LARGE SCALE GENOMIC DNA]</scope>
    <source>
        <strain evidence="11 12">ZKHCc1 1396</strain>
    </source>
</reference>
<evidence type="ECO:0000256" key="4">
    <source>
        <dbReference type="ARBA" id="ARBA00022475"/>
    </source>
</evidence>
<evidence type="ECO:0000313" key="12">
    <source>
        <dbReference type="Proteomes" id="UP001516472"/>
    </source>
</evidence>
<evidence type="ECO:0000259" key="10">
    <source>
        <dbReference type="PROSITE" id="PS52015"/>
    </source>
</evidence>
<dbReference type="InterPro" id="IPR051045">
    <property type="entry name" value="TonB-dependent_transducer"/>
</dbReference>
<evidence type="ECO:0000313" key="11">
    <source>
        <dbReference type="EMBL" id="MBE4749384.1"/>
    </source>
</evidence>
<dbReference type="InterPro" id="IPR037682">
    <property type="entry name" value="TonB_C"/>
</dbReference>
<accession>A0ABR9PND7</accession>
<comment type="subcellular location">
    <subcellularLocation>
        <location evidence="1">Cell inner membrane</location>
        <topology evidence="1">Single-pass membrane protein</topology>
        <orientation evidence="1">Periplasmic side</orientation>
    </subcellularLocation>
</comment>
<protein>
    <submittedName>
        <fullName evidence="11">TonB family protein</fullName>
    </submittedName>
</protein>
<comment type="similarity">
    <text evidence="2">Belongs to the TonB family.</text>
</comment>
<keyword evidence="9" id="KW-0472">Membrane</keyword>
<dbReference type="PANTHER" id="PTHR33446">
    <property type="entry name" value="PROTEIN TONB-RELATED"/>
    <property type="match status" value="1"/>
</dbReference>
<evidence type="ECO:0000256" key="2">
    <source>
        <dbReference type="ARBA" id="ARBA00006555"/>
    </source>
</evidence>
<dbReference type="PROSITE" id="PS52015">
    <property type="entry name" value="TONB_CTD"/>
    <property type="match status" value="1"/>
</dbReference>
<evidence type="ECO:0000256" key="8">
    <source>
        <dbReference type="ARBA" id="ARBA00022989"/>
    </source>
</evidence>
<keyword evidence="5" id="KW-0997">Cell inner membrane</keyword>
<proteinExistence type="inferred from homology"/>
<dbReference type="SUPFAM" id="SSF74653">
    <property type="entry name" value="TolA/TonB C-terminal domain"/>
    <property type="match status" value="1"/>
</dbReference>
<name>A0ABR9PND7_9BACT</name>
<keyword evidence="3" id="KW-0813">Transport</keyword>
<evidence type="ECO:0000256" key="9">
    <source>
        <dbReference type="ARBA" id="ARBA00023136"/>
    </source>
</evidence>
<keyword evidence="8" id="KW-1133">Transmembrane helix</keyword>
<sequence>MRTILNFDDGLGLGPAAPEDSGVRGNRVRAPVGLFQSADATADGAWGRWGGAVMAATAAHVVALVVGLTVAGREPPVRVKPPEPELVLMAYAPPPPPLGGGMQARQARTEPVRPLARKPRPVKKELMIPAKPPEPVKEEAAPAPVEEAPARDVAPAVADAPAGPGVPQGVVGGVEGGTVGGLAGGRVGGLGAAPAIYSPREVMKLPVLLDGKPDYPRRAREDGITGVVMVYVVIGADGRVEPAYTRIQRSVPGLDEAAMESVSRWRFSPALGHDGRPVRVKVVIPVKFALK</sequence>
<keyword evidence="7" id="KW-0653">Protein transport</keyword>
<dbReference type="InterPro" id="IPR006260">
    <property type="entry name" value="TonB/TolA_C"/>
</dbReference>
<dbReference type="PANTHER" id="PTHR33446:SF2">
    <property type="entry name" value="PROTEIN TONB"/>
    <property type="match status" value="1"/>
</dbReference>
<gene>
    <name evidence="11" type="ORF">G4177_14545</name>
</gene>
<dbReference type="EMBL" id="JAAIYO010000003">
    <property type="protein sequence ID" value="MBE4749384.1"/>
    <property type="molecule type" value="Genomic_DNA"/>
</dbReference>
<dbReference type="Pfam" id="PF03544">
    <property type="entry name" value="TonB_C"/>
    <property type="match status" value="1"/>
</dbReference>
<evidence type="ECO:0000256" key="7">
    <source>
        <dbReference type="ARBA" id="ARBA00022927"/>
    </source>
</evidence>
<evidence type="ECO:0000256" key="3">
    <source>
        <dbReference type="ARBA" id="ARBA00022448"/>
    </source>
</evidence>
<evidence type="ECO:0000256" key="1">
    <source>
        <dbReference type="ARBA" id="ARBA00004383"/>
    </source>
</evidence>
<keyword evidence="6" id="KW-0812">Transmembrane</keyword>
<evidence type="ECO:0000256" key="6">
    <source>
        <dbReference type="ARBA" id="ARBA00022692"/>
    </source>
</evidence>
<keyword evidence="12" id="KW-1185">Reference proteome</keyword>
<dbReference type="Gene3D" id="3.30.1150.10">
    <property type="match status" value="1"/>
</dbReference>
<dbReference type="NCBIfam" id="TIGR01352">
    <property type="entry name" value="tonB_Cterm"/>
    <property type="match status" value="1"/>
</dbReference>
<dbReference type="RefSeq" id="WP_193348760.1">
    <property type="nucleotide sequence ID" value="NZ_JAAIYO010000003.1"/>
</dbReference>
<organism evidence="11 12">
    <name type="scientific">Corallococcus soli</name>
    <dbReference type="NCBI Taxonomy" id="2710757"/>
    <lineage>
        <taxon>Bacteria</taxon>
        <taxon>Pseudomonadati</taxon>
        <taxon>Myxococcota</taxon>
        <taxon>Myxococcia</taxon>
        <taxon>Myxococcales</taxon>
        <taxon>Cystobacterineae</taxon>
        <taxon>Myxococcaceae</taxon>
        <taxon>Corallococcus</taxon>
    </lineage>
</organism>
<dbReference type="Proteomes" id="UP001516472">
    <property type="component" value="Unassembled WGS sequence"/>
</dbReference>
<comment type="caution">
    <text evidence="11">The sequence shown here is derived from an EMBL/GenBank/DDBJ whole genome shotgun (WGS) entry which is preliminary data.</text>
</comment>